<organism evidence="1 2">
    <name type="scientific">Pseudonocardia benzenivorans</name>
    <dbReference type="NCBI Taxonomy" id="228005"/>
    <lineage>
        <taxon>Bacteria</taxon>
        <taxon>Bacillati</taxon>
        <taxon>Actinomycetota</taxon>
        <taxon>Actinomycetes</taxon>
        <taxon>Pseudonocardiales</taxon>
        <taxon>Pseudonocardiaceae</taxon>
        <taxon>Pseudonocardia</taxon>
    </lineage>
</organism>
<sequence>MADAGSGKADFTDIYTAADPRPYFRALTPLGYQVPRHALPVVETVLAAAPGSPTVLDVCCSYGINAALLRTTAAYDELAARHADPGRAALPSVEVIAADTVFYAARLTDTGRELRILGLDASAPAVGYATATGLLDAGFAEDLETADPSPALAAALRGVGVVVCTGGVGYVGATTFARILRAVDRPDRTRLVVYVLRVFDYTPVADVLAGFGLVTERIPALACRQRRFADAAERAAACRDVAARGLDPVGREVDGWYHADCFVSRPAGTTSPFGALAAVRAGSQRRGQAVAGEP</sequence>
<accession>A0ABW3VP61</accession>
<protein>
    <submittedName>
        <fullName evidence="1">Class I SAM-dependent methyltransferase</fullName>
    </submittedName>
</protein>
<evidence type="ECO:0000313" key="2">
    <source>
        <dbReference type="Proteomes" id="UP001597182"/>
    </source>
</evidence>
<keyword evidence="1" id="KW-0808">Transferase</keyword>
<gene>
    <name evidence="1" type="ORF">ACFQ34_24460</name>
</gene>
<keyword evidence="2" id="KW-1185">Reference proteome</keyword>
<dbReference type="EMBL" id="JBHTMB010000224">
    <property type="protein sequence ID" value="MFD1236451.1"/>
    <property type="molecule type" value="Genomic_DNA"/>
</dbReference>
<dbReference type="Proteomes" id="UP001597182">
    <property type="component" value="Unassembled WGS sequence"/>
</dbReference>
<name>A0ABW3VP61_9PSEU</name>
<dbReference type="GO" id="GO:0032259">
    <property type="term" value="P:methylation"/>
    <property type="evidence" value="ECO:0007669"/>
    <property type="project" value="UniProtKB-KW"/>
</dbReference>
<comment type="caution">
    <text evidence="1">The sequence shown here is derived from an EMBL/GenBank/DDBJ whole genome shotgun (WGS) entry which is preliminary data.</text>
</comment>
<keyword evidence="1" id="KW-0489">Methyltransferase</keyword>
<dbReference type="RefSeq" id="WP_346091710.1">
    <property type="nucleotide sequence ID" value="NZ_BAABKS010000033.1"/>
</dbReference>
<dbReference type="GO" id="GO:0008168">
    <property type="term" value="F:methyltransferase activity"/>
    <property type="evidence" value="ECO:0007669"/>
    <property type="project" value="UniProtKB-KW"/>
</dbReference>
<reference evidence="2" key="1">
    <citation type="journal article" date="2019" name="Int. J. Syst. Evol. Microbiol.">
        <title>The Global Catalogue of Microorganisms (GCM) 10K type strain sequencing project: providing services to taxonomists for standard genome sequencing and annotation.</title>
        <authorList>
            <consortium name="The Broad Institute Genomics Platform"/>
            <consortium name="The Broad Institute Genome Sequencing Center for Infectious Disease"/>
            <person name="Wu L."/>
            <person name="Ma J."/>
        </authorList>
    </citation>
    <scope>NUCLEOTIDE SEQUENCE [LARGE SCALE GENOMIC DNA]</scope>
    <source>
        <strain evidence="2">CCUG 49018</strain>
    </source>
</reference>
<proteinExistence type="predicted"/>
<evidence type="ECO:0000313" key="1">
    <source>
        <dbReference type="EMBL" id="MFD1236451.1"/>
    </source>
</evidence>